<proteinExistence type="inferred from homology"/>
<evidence type="ECO:0000256" key="4">
    <source>
        <dbReference type="ARBA" id="ARBA00022679"/>
    </source>
</evidence>
<evidence type="ECO:0000256" key="2">
    <source>
        <dbReference type="ARBA" id="ARBA00010488"/>
    </source>
</evidence>
<dbReference type="GO" id="GO:0047355">
    <property type="term" value="F:CDP-glycerol glycerophosphotransferase activity"/>
    <property type="evidence" value="ECO:0007669"/>
    <property type="project" value="InterPro"/>
</dbReference>
<dbReference type="InterPro" id="IPR051612">
    <property type="entry name" value="Teichoic_Acid_Biosynth"/>
</dbReference>
<reference evidence="9 10" key="1">
    <citation type="submission" date="2020-04" db="EMBL/GenBank/DDBJ databases">
        <title>The Epidemiology and Molecular Characteristics of Linezolid-Resistant Staphylococcus capitis in Huashan Hospital, Shanghai.</title>
        <authorList>
            <person name="Ding L."/>
            <person name="Li P."/>
            <person name="Yang Y."/>
            <person name="Lin D."/>
            <person name="Xu X."/>
        </authorList>
    </citation>
    <scope>NUCLEOTIDE SEQUENCE [LARGE SCALE GENOMIC DNA]</scope>
    <source>
        <strain evidence="8 10">12-86</strain>
        <strain evidence="7 9">17-84</strain>
    </source>
</reference>
<comment type="caution">
    <text evidence="8">The sequence shown here is derived from an EMBL/GenBank/DDBJ whole genome shotgun (WGS) entry which is preliminary data.</text>
</comment>
<dbReference type="Gene3D" id="3.40.50.11820">
    <property type="match status" value="1"/>
</dbReference>
<keyword evidence="3" id="KW-1003">Cell membrane</keyword>
<evidence type="ECO:0000256" key="1">
    <source>
        <dbReference type="ARBA" id="ARBA00004202"/>
    </source>
</evidence>
<accession>A0A7X9ZJL9</accession>
<dbReference type="AlphaFoldDB" id="A0A7X9ZJL9"/>
<dbReference type="InterPro" id="IPR043148">
    <property type="entry name" value="TagF_C"/>
</dbReference>
<dbReference type="Pfam" id="PF04464">
    <property type="entry name" value="Glyphos_transf"/>
    <property type="match status" value="1"/>
</dbReference>
<keyword evidence="5" id="KW-0777">Teichoic acid biosynthesis</keyword>
<keyword evidence="9" id="KW-1185">Reference proteome</keyword>
<dbReference type="Proteomes" id="UP000550736">
    <property type="component" value="Unassembled WGS sequence"/>
</dbReference>
<evidence type="ECO:0000256" key="3">
    <source>
        <dbReference type="ARBA" id="ARBA00022475"/>
    </source>
</evidence>
<dbReference type="PANTHER" id="PTHR37316:SF1">
    <property type="entry name" value="TEICHOIC ACID GLYCEROL-PHOSPHATE PRIMASE"/>
    <property type="match status" value="1"/>
</dbReference>
<sequence>MRILIKKIYMFIIKVLNYLFKTKKINRNHIVVMMTFKQDVFPIIEALSQQKYDITVIGKMKDQAHLKNLKNITFIPAGNKNVISHIKALSSAKVIIIDTYYLMMGGYHKKKGQAVIQTWHAAGALKDFGLTDHQVDVNNQTMVKQYKRVYDATDYYLIGGEEMAQCFKESFEARPDQMLKFGLPRLVKYLNIDIEEAQRSLKAKYHIKDKLAVYVPTYRESKIANRTINKEKFEQNLPNYTLLSHLHPSIRDRQSSQDIDISSLMIMADVIISDYSSLPIEASLLNKPTLFYNYDEKEYENVRGLNSFYYEIPNDYKFTDENSLIQALKENDVPLQSLFNTWHRYNTKESLNELVNFINKLVKL</sequence>
<dbReference type="NCBIfam" id="NF041711">
    <property type="entry name" value="TagprimaseTarB"/>
    <property type="match status" value="1"/>
</dbReference>
<keyword evidence="4 8" id="KW-0808">Transferase</keyword>
<protein>
    <submittedName>
        <fullName evidence="8">CDP-glycerol glycerophosphotransferase family protein</fullName>
    </submittedName>
</protein>
<evidence type="ECO:0000313" key="7">
    <source>
        <dbReference type="EMBL" id="NMK53918.1"/>
    </source>
</evidence>
<organism evidence="8 10">
    <name type="scientific">Staphylococcus capitis</name>
    <dbReference type="NCBI Taxonomy" id="29388"/>
    <lineage>
        <taxon>Bacteria</taxon>
        <taxon>Bacillati</taxon>
        <taxon>Bacillota</taxon>
        <taxon>Bacilli</taxon>
        <taxon>Bacillales</taxon>
        <taxon>Staphylococcaceae</taxon>
        <taxon>Staphylococcus</taxon>
    </lineage>
</organism>
<keyword evidence="6" id="KW-0472">Membrane</keyword>
<dbReference type="InterPro" id="IPR049698">
    <property type="entry name" value="TarB"/>
</dbReference>
<dbReference type="InterPro" id="IPR007554">
    <property type="entry name" value="Glycerophosphate_synth"/>
</dbReference>
<evidence type="ECO:0000313" key="10">
    <source>
        <dbReference type="Proteomes" id="UP000550736"/>
    </source>
</evidence>
<dbReference type="InterPro" id="IPR043149">
    <property type="entry name" value="TagF_N"/>
</dbReference>
<comment type="similarity">
    <text evidence="2">Belongs to the CDP-glycerol glycerophosphotransferase family.</text>
</comment>
<dbReference type="EMBL" id="JABBMI010000054">
    <property type="protein sequence ID" value="NMK53918.1"/>
    <property type="molecule type" value="Genomic_DNA"/>
</dbReference>
<evidence type="ECO:0000313" key="8">
    <source>
        <dbReference type="EMBL" id="NMK97167.1"/>
    </source>
</evidence>
<dbReference type="Proteomes" id="UP000538955">
    <property type="component" value="Unassembled WGS sequence"/>
</dbReference>
<dbReference type="GO" id="GO:0005886">
    <property type="term" value="C:plasma membrane"/>
    <property type="evidence" value="ECO:0007669"/>
    <property type="project" value="UniProtKB-SubCell"/>
</dbReference>
<dbReference type="Gene3D" id="3.40.50.12580">
    <property type="match status" value="1"/>
</dbReference>
<evidence type="ECO:0000256" key="5">
    <source>
        <dbReference type="ARBA" id="ARBA00022944"/>
    </source>
</evidence>
<dbReference type="RefSeq" id="WP_030059010.1">
    <property type="nucleotide sequence ID" value="NZ_AP014956.1"/>
</dbReference>
<comment type="subcellular location">
    <subcellularLocation>
        <location evidence="1">Cell membrane</location>
        <topology evidence="1">Peripheral membrane protein</topology>
    </subcellularLocation>
</comment>
<name>A0A7X9ZJL9_STACP</name>
<dbReference type="GO" id="GO:0019350">
    <property type="term" value="P:teichoic acid biosynthetic process"/>
    <property type="evidence" value="ECO:0007669"/>
    <property type="project" value="UniProtKB-KW"/>
</dbReference>
<dbReference type="PANTHER" id="PTHR37316">
    <property type="entry name" value="TEICHOIC ACID GLYCEROL-PHOSPHATE PRIMASE"/>
    <property type="match status" value="1"/>
</dbReference>
<evidence type="ECO:0000256" key="6">
    <source>
        <dbReference type="ARBA" id="ARBA00023136"/>
    </source>
</evidence>
<dbReference type="SUPFAM" id="SSF53756">
    <property type="entry name" value="UDP-Glycosyltransferase/glycogen phosphorylase"/>
    <property type="match status" value="1"/>
</dbReference>
<evidence type="ECO:0000313" key="9">
    <source>
        <dbReference type="Proteomes" id="UP000538955"/>
    </source>
</evidence>
<dbReference type="EMBL" id="JABBLX010000006">
    <property type="protein sequence ID" value="NMK97167.1"/>
    <property type="molecule type" value="Genomic_DNA"/>
</dbReference>
<gene>
    <name evidence="8" type="ORF">HHM13_03505</name>
    <name evidence="7" type="ORF">HHM24_04020</name>
</gene>